<comment type="caution">
    <text evidence="3">The sequence shown here is derived from an EMBL/GenBank/DDBJ whole genome shotgun (WGS) entry which is preliminary data.</text>
</comment>
<organism evidence="3 4">
    <name type="scientific">Shouchella clausii</name>
    <name type="common">Alkalihalobacillus clausii</name>
    <dbReference type="NCBI Taxonomy" id="79880"/>
    <lineage>
        <taxon>Bacteria</taxon>
        <taxon>Bacillati</taxon>
        <taxon>Bacillota</taxon>
        <taxon>Bacilli</taxon>
        <taxon>Bacillales</taxon>
        <taxon>Bacillaceae</taxon>
        <taxon>Shouchella</taxon>
    </lineage>
</organism>
<dbReference type="Gene3D" id="3.40.50.1820">
    <property type="entry name" value="alpha/beta hydrolase"/>
    <property type="match status" value="1"/>
</dbReference>
<proteinExistence type="predicted"/>
<feature type="domain" description="AB hydrolase-1" evidence="2">
    <location>
        <begin position="35"/>
        <end position="285"/>
    </location>
</feature>
<dbReference type="GO" id="GO:0016787">
    <property type="term" value="F:hydrolase activity"/>
    <property type="evidence" value="ECO:0007669"/>
    <property type="project" value="UniProtKB-KW"/>
</dbReference>
<keyword evidence="1 3" id="KW-0378">Hydrolase</keyword>
<sequence length="303" mass="34846">MDAWNDFQLCQLKHRYARVNGIQLHYVEGGEQHSNTVVLLHGFPQSWVLWRFVIPDLVKRYRVLAVDLRGYGDSDKPEGIEGYTKANMAQDIYDLVTHLRLEKVTLIGHDRGARVARRFALDYPDYVASLCLIDILPLEYVYDNLSASEAAKKYWHWVFQVVAELPEALIAGREEVYLGALFKRTPHLLEQLKADGVWDEYVRIWKQPGGFQAALNDYRAAHKLDLPNYRVEKEMNKNINQPCLLLWGENGNLAGQPVLTIWKEVATMVTGKELAGCGHYVPEEQPDAMMQELVPFLEDIYQT</sequence>
<dbReference type="InterPro" id="IPR029058">
    <property type="entry name" value="AB_hydrolase_fold"/>
</dbReference>
<dbReference type="PRINTS" id="PR00111">
    <property type="entry name" value="ABHYDROLASE"/>
</dbReference>
<dbReference type="Proteomes" id="UP000216207">
    <property type="component" value="Unassembled WGS sequence"/>
</dbReference>
<dbReference type="PANTHER" id="PTHR43329">
    <property type="entry name" value="EPOXIDE HYDROLASE"/>
    <property type="match status" value="1"/>
</dbReference>
<name>A0A268P0Y8_SHOCL</name>
<dbReference type="AlphaFoldDB" id="A0A268P0Y8"/>
<dbReference type="EMBL" id="NPCC01000009">
    <property type="protein sequence ID" value="PAE89414.1"/>
    <property type="molecule type" value="Genomic_DNA"/>
</dbReference>
<reference evidence="3 4" key="1">
    <citation type="submission" date="2017-07" db="EMBL/GenBank/DDBJ databases">
        <title>Isolation and whole genome analysis of endospore-forming bacteria from heroin.</title>
        <authorList>
            <person name="Kalinowski J."/>
            <person name="Ahrens B."/>
            <person name="Al-Dilaimi A."/>
            <person name="Winkler A."/>
            <person name="Wibberg D."/>
            <person name="Schleenbecker U."/>
            <person name="Ruckert C."/>
            <person name="Wolfel R."/>
            <person name="Grass G."/>
        </authorList>
    </citation>
    <scope>NUCLEOTIDE SEQUENCE [LARGE SCALE GENOMIC DNA]</scope>
    <source>
        <strain evidence="3 4">7539</strain>
    </source>
</reference>
<dbReference type="InterPro" id="IPR000073">
    <property type="entry name" value="AB_hydrolase_1"/>
</dbReference>
<dbReference type="PRINTS" id="PR00412">
    <property type="entry name" value="EPOXHYDRLASE"/>
</dbReference>
<dbReference type="InterPro" id="IPR000639">
    <property type="entry name" value="Epox_hydrolase-like"/>
</dbReference>
<evidence type="ECO:0000259" key="2">
    <source>
        <dbReference type="Pfam" id="PF00561"/>
    </source>
</evidence>
<accession>A0A268P0Y8</accession>
<evidence type="ECO:0000313" key="4">
    <source>
        <dbReference type="Proteomes" id="UP000216207"/>
    </source>
</evidence>
<gene>
    <name evidence="3" type="ORF">CHH72_08995</name>
</gene>
<evidence type="ECO:0000313" key="3">
    <source>
        <dbReference type="EMBL" id="PAE89414.1"/>
    </source>
</evidence>
<evidence type="ECO:0000256" key="1">
    <source>
        <dbReference type="ARBA" id="ARBA00022801"/>
    </source>
</evidence>
<dbReference type="SUPFAM" id="SSF53474">
    <property type="entry name" value="alpha/beta-Hydrolases"/>
    <property type="match status" value="1"/>
</dbReference>
<dbReference type="RefSeq" id="WP_095326445.1">
    <property type="nucleotide sequence ID" value="NZ_NPCC01000009.1"/>
</dbReference>
<dbReference type="Pfam" id="PF00561">
    <property type="entry name" value="Abhydrolase_1"/>
    <property type="match status" value="1"/>
</dbReference>
<protein>
    <submittedName>
        <fullName evidence="3">Alpha/beta hydrolase</fullName>
    </submittedName>
</protein>